<evidence type="ECO:0000256" key="5">
    <source>
        <dbReference type="HAMAP-Rule" id="MF_01114"/>
    </source>
</evidence>
<dbReference type="InterPro" id="IPR053924">
    <property type="entry name" value="RecX_HTH_2nd"/>
</dbReference>
<proteinExistence type="inferred from homology"/>
<accession>Q02AF8</accession>
<dbReference type="Pfam" id="PF21982">
    <property type="entry name" value="RecX_HTH1"/>
    <property type="match status" value="1"/>
</dbReference>
<keyword evidence="4 5" id="KW-0963">Cytoplasm</keyword>
<dbReference type="InterPro" id="IPR036388">
    <property type="entry name" value="WH-like_DNA-bd_sf"/>
</dbReference>
<evidence type="ECO:0000256" key="3">
    <source>
        <dbReference type="ARBA" id="ARBA00018111"/>
    </source>
</evidence>
<comment type="function">
    <text evidence="5">Modulates RecA activity.</text>
</comment>
<dbReference type="GO" id="GO:0006282">
    <property type="term" value="P:regulation of DNA repair"/>
    <property type="evidence" value="ECO:0007669"/>
    <property type="project" value="UniProtKB-UniRule"/>
</dbReference>
<evidence type="ECO:0000256" key="2">
    <source>
        <dbReference type="ARBA" id="ARBA00009695"/>
    </source>
</evidence>
<dbReference type="FunCoup" id="Q02AF8">
    <property type="interactions" value="62"/>
</dbReference>
<dbReference type="PANTHER" id="PTHR33602">
    <property type="entry name" value="REGULATORY PROTEIN RECX FAMILY PROTEIN"/>
    <property type="match status" value="1"/>
</dbReference>
<dbReference type="InParanoid" id="Q02AF8"/>
<dbReference type="Pfam" id="PF02631">
    <property type="entry name" value="RecX_HTH2"/>
    <property type="match status" value="1"/>
</dbReference>
<evidence type="ECO:0000259" key="7">
    <source>
        <dbReference type="Pfam" id="PF21982"/>
    </source>
</evidence>
<dbReference type="eggNOG" id="COG2137">
    <property type="taxonomic scope" value="Bacteria"/>
</dbReference>
<dbReference type="InterPro" id="IPR053926">
    <property type="entry name" value="RecX_HTH_1st"/>
</dbReference>
<evidence type="ECO:0000313" key="8">
    <source>
        <dbReference type="EMBL" id="ABJ81964.1"/>
    </source>
</evidence>
<dbReference type="InterPro" id="IPR003783">
    <property type="entry name" value="Regulatory_RecX"/>
</dbReference>
<reference evidence="8" key="1">
    <citation type="submission" date="2006-10" db="EMBL/GenBank/DDBJ databases">
        <title>Complete sequence of Solibacter usitatus Ellin6076.</title>
        <authorList>
            <consortium name="US DOE Joint Genome Institute"/>
            <person name="Copeland A."/>
            <person name="Lucas S."/>
            <person name="Lapidus A."/>
            <person name="Barry K."/>
            <person name="Detter J.C."/>
            <person name="Glavina del Rio T."/>
            <person name="Hammon N."/>
            <person name="Israni S."/>
            <person name="Dalin E."/>
            <person name="Tice H."/>
            <person name="Pitluck S."/>
            <person name="Thompson L.S."/>
            <person name="Brettin T."/>
            <person name="Bruce D."/>
            <person name="Han C."/>
            <person name="Tapia R."/>
            <person name="Gilna P."/>
            <person name="Schmutz J."/>
            <person name="Larimer F."/>
            <person name="Land M."/>
            <person name="Hauser L."/>
            <person name="Kyrpides N."/>
            <person name="Mikhailova N."/>
            <person name="Janssen P.H."/>
            <person name="Kuske C.R."/>
            <person name="Richardson P."/>
        </authorList>
    </citation>
    <scope>NUCLEOTIDE SEQUENCE</scope>
    <source>
        <strain evidence="8">Ellin6076</strain>
    </source>
</reference>
<dbReference type="HAMAP" id="MF_01114">
    <property type="entry name" value="RecX"/>
    <property type="match status" value="1"/>
</dbReference>
<evidence type="ECO:0000259" key="6">
    <source>
        <dbReference type="Pfam" id="PF02631"/>
    </source>
</evidence>
<organism evidence="8">
    <name type="scientific">Solibacter usitatus (strain Ellin6076)</name>
    <dbReference type="NCBI Taxonomy" id="234267"/>
    <lineage>
        <taxon>Bacteria</taxon>
        <taxon>Pseudomonadati</taxon>
        <taxon>Acidobacteriota</taxon>
        <taxon>Terriglobia</taxon>
        <taxon>Bryobacterales</taxon>
        <taxon>Solibacteraceae</taxon>
        <taxon>Candidatus Solibacter</taxon>
    </lineage>
</organism>
<gene>
    <name evidence="5" type="primary">recX</name>
    <name evidence="8" type="ordered locus">Acid_0965</name>
</gene>
<protein>
    <recommendedName>
        <fullName evidence="3 5">Regulatory protein RecX</fullName>
    </recommendedName>
</protein>
<comment type="similarity">
    <text evidence="2 5">Belongs to the RecX family.</text>
</comment>
<sequence length="180" mass="21199">MQQRKQQHLDREGLWNYALKALGARAHSTGELREKMKRRTENPEDVEHVLERLKESKYLDDRRFAEGYAAARLSNEGFGKTRVLQDLRQRRVAPALAEKTVGQVYQEVDESALIEEWVRRKYRSVPREGLFQEEKDLASAYRRLLRAGFRTGEIIRVLKKFAKNPELLDNFEPPEQTEEE</sequence>
<dbReference type="PANTHER" id="PTHR33602:SF1">
    <property type="entry name" value="REGULATORY PROTEIN RECX FAMILY PROTEIN"/>
    <property type="match status" value="1"/>
</dbReference>
<dbReference type="EMBL" id="CP000473">
    <property type="protein sequence ID" value="ABJ81964.1"/>
    <property type="molecule type" value="Genomic_DNA"/>
</dbReference>
<dbReference type="STRING" id="234267.Acid_0965"/>
<dbReference type="GO" id="GO:0005737">
    <property type="term" value="C:cytoplasm"/>
    <property type="evidence" value="ECO:0007669"/>
    <property type="project" value="UniProtKB-SubCell"/>
</dbReference>
<dbReference type="HOGENOM" id="CLU_066607_3_1_0"/>
<dbReference type="AlphaFoldDB" id="Q02AF8"/>
<dbReference type="KEGG" id="sus:Acid_0965"/>
<feature type="domain" description="RecX second three-helical" evidence="6">
    <location>
        <begin position="60"/>
        <end position="99"/>
    </location>
</feature>
<feature type="domain" description="RecX first three-helical" evidence="7">
    <location>
        <begin position="15"/>
        <end position="53"/>
    </location>
</feature>
<evidence type="ECO:0000256" key="1">
    <source>
        <dbReference type="ARBA" id="ARBA00004496"/>
    </source>
</evidence>
<name>Q02AF8_SOLUE</name>
<evidence type="ECO:0000256" key="4">
    <source>
        <dbReference type="ARBA" id="ARBA00022490"/>
    </source>
</evidence>
<comment type="subcellular location">
    <subcellularLocation>
        <location evidence="1 5">Cytoplasm</location>
    </subcellularLocation>
</comment>
<dbReference type="Gene3D" id="1.10.10.10">
    <property type="entry name" value="Winged helix-like DNA-binding domain superfamily/Winged helix DNA-binding domain"/>
    <property type="match status" value="2"/>
</dbReference>